<reference evidence="3 4" key="1">
    <citation type="journal article" date="2020" name="G3 (Bethesda)">
        <title>Genetic Underpinnings of Host Manipulation by Ophiocordyceps as Revealed by Comparative Transcriptomics.</title>
        <authorList>
            <person name="Will I."/>
            <person name="Das B."/>
            <person name="Trinh T."/>
            <person name="Brachmann A."/>
            <person name="Ohm R.A."/>
            <person name="de Bekker C."/>
        </authorList>
    </citation>
    <scope>NUCLEOTIDE SEQUENCE [LARGE SCALE GENOMIC DNA]</scope>
    <source>
        <strain evidence="3 4">EC05</strain>
    </source>
</reference>
<feature type="signal peptide" evidence="1">
    <location>
        <begin position="1"/>
        <end position="21"/>
    </location>
</feature>
<organism evidence="3 4">
    <name type="scientific">Ophiocordyceps camponoti-floridani</name>
    <dbReference type="NCBI Taxonomy" id="2030778"/>
    <lineage>
        <taxon>Eukaryota</taxon>
        <taxon>Fungi</taxon>
        <taxon>Dikarya</taxon>
        <taxon>Ascomycota</taxon>
        <taxon>Pezizomycotina</taxon>
        <taxon>Sordariomycetes</taxon>
        <taxon>Hypocreomycetidae</taxon>
        <taxon>Hypocreales</taxon>
        <taxon>Ophiocordycipitaceae</taxon>
        <taxon>Ophiocordyceps</taxon>
    </lineage>
</organism>
<dbReference type="Proteomes" id="UP000562929">
    <property type="component" value="Unassembled WGS sequence"/>
</dbReference>
<proteinExistence type="predicted"/>
<accession>A0A8H4QD77</accession>
<name>A0A8H4QD77_9HYPO</name>
<feature type="domain" description="DUF7707" evidence="2">
    <location>
        <begin position="25"/>
        <end position="126"/>
    </location>
</feature>
<evidence type="ECO:0000256" key="1">
    <source>
        <dbReference type="SAM" id="SignalP"/>
    </source>
</evidence>
<keyword evidence="1" id="KW-0732">Signal</keyword>
<evidence type="ECO:0000313" key="4">
    <source>
        <dbReference type="Proteomes" id="UP000562929"/>
    </source>
</evidence>
<evidence type="ECO:0000313" key="3">
    <source>
        <dbReference type="EMBL" id="KAF4595399.1"/>
    </source>
</evidence>
<evidence type="ECO:0000259" key="2">
    <source>
        <dbReference type="Pfam" id="PF24808"/>
    </source>
</evidence>
<dbReference type="GO" id="GO:0016740">
    <property type="term" value="F:transferase activity"/>
    <property type="evidence" value="ECO:0007669"/>
    <property type="project" value="UniProtKB-KW"/>
</dbReference>
<protein>
    <submittedName>
        <fullName evidence="3">Cdp-alcohol phosphatidyltransferase protein</fullName>
    </submittedName>
</protein>
<dbReference type="OrthoDB" id="2439692at2759"/>
<feature type="chain" id="PRO_5034730134" evidence="1">
    <location>
        <begin position="22"/>
        <end position="187"/>
    </location>
</feature>
<dbReference type="EMBL" id="JAACLJ010000001">
    <property type="protein sequence ID" value="KAF4595399.1"/>
    <property type="molecule type" value="Genomic_DNA"/>
</dbReference>
<dbReference type="AlphaFoldDB" id="A0A8H4QD77"/>
<keyword evidence="3" id="KW-0808">Transferase</keyword>
<gene>
    <name evidence="3" type="ORF">GQ602_001012</name>
</gene>
<dbReference type="Pfam" id="PF24808">
    <property type="entry name" value="DUF7707"/>
    <property type="match status" value="1"/>
</dbReference>
<comment type="caution">
    <text evidence="3">The sequence shown here is derived from an EMBL/GenBank/DDBJ whole genome shotgun (WGS) entry which is preliminary data.</text>
</comment>
<dbReference type="PANTHER" id="PTHR38118:SF2">
    <property type="entry name" value="CDP-ALCOHOL PHOSPHATIDYLTRANSFERASE PROTEIN"/>
    <property type="match status" value="1"/>
</dbReference>
<sequence>MPSLRSAALAVMTVFSAVARADLVIEPSSVPIGTRHAWCADERNTCPLICQQLDNGTTIMNDCDPKTLTFNCVCGNNQRPNVTEYTLTLPYFICQEWGNQCVKACSGDNECQGKCRQDHPCGAQSPKKYNTSTTTMLPSATGDPNAIFTDGPGSRIDSKGAGMTPQVGRTYAMALVLTGLFAGFALL</sequence>
<dbReference type="InterPro" id="IPR056124">
    <property type="entry name" value="DUF7707"/>
</dbReference>
<dbReference type="PANTHER" id="PTHR38118">
    <property type="entry name" value="ANCHORED CELL WALL PROTEIN 11-RELATED"/>
    <property type="match status" value="1"/>
</dbReference>
<keyword evidence="4" id="KW-1185">Reference proteome</keyword>